<protein>
    <submittedName>
        <fullName evidence="1">Uncharacterized protein</fullName>
    </submittedName>
</protein>
<keyword evidence="2" id="KW-1185">Reference proteome</keyword>
<dbReference type="EMBL" id="JANJYI010000004">
    <property type="protein sequence ID" value="KAK2653295.1"/>
    <property type="molecule type" value="Genomic_DNA"/>
</dbReference>
<reference evidence="1" key="1">
    <citation type="journal article" date="2023" name="Plant J.">
        <title>Genome sequences and population genomics provide insights into the demographic history, inbreeding, and mutation load of two 'living fossil' tree species of Dipteronia.</title>
        <authorList>
            <person name="Feng Y."/>
            <person name="Comes H.P."/>
            <person name="Chen J."/>
            <person name="Zhu S."/>
            <person name="Lu R."/>
            <person name="Zhang X."/>
            <person name="Li P."/>
            <person name="Qiu J."/>
            <person name="Olsen K.M."/>
            <person name="Qiu Y."/>
        </authorList>
    </citation>
    <scope>NUCLEOTIDE SEQUENCE</scope>
    <source>
        <strain evidence="1">KIB01</strain>
    </source>
</reference>
<proteinExistence type="predicted"/>
<sequence length="149" mass="16906">MLSPLRFKYSSTLVSFSSFIPFVVTSRRSTRYPSLMATLSTVSTQQDVASNSITHSPLQVVVIAASLGTPASFADHLKTISRSELEFKMLWLSRFATMESSPLALSREFLRTKVLLKVLRLTLCGKDFVLRKLRFLVGSCLREELWLRR</sequence>
<evidence type="ECO:0000313" key="1">
    <source>
        <dbReference type="EMBL" id="KAK2653295.1"/>
    </source>
</evidence>
<accession>A0AAD9X5M3</accession>
<gene>
    <name evidence="1" type="ORF">Ddye_013151</name>
</gene>
<name>A0AAD9X5M3_9ROSI</name>
<organism evidence="1 2">
    <name type="scientific">Dipteronia dyeriana</name>
    <dbReference type="NCBI Taxonomy" id="168575"/>
    <lineage>
        <taxon>Eukaryota</taxon>
        <taxon>Viridiplantae</taxon>
        <taxon>Streptophyta</taxon>
        <taxon>Embryophyta</taxon>
        <taxon>Tracheophyta</taxon>
        <taxon>Spermatophyta</taxon>
        <taxon>Magnoliopsida</taxon>
        <taxon>eudicotyledons</taxon>
        <taxon>Gunneridae</taxon>
        <taxon>Pentapetalae</taxon>
        <taxon>rosids</taxon>
        <taxon>malvids</taxon>
        <taxon>Sapindales</taxon>
        <taxon>Sapindaceae</taxon>
        <taxon>Hippocastanoideae</taxon>
        <taxon>Acereae</taxon>
        <taxon>Dipteronia</taxon>
    </lineage>
</organism>
<comment type="caution">
    <text evidence="1">The sequence shown here is derived from an EMBL/GenBank/DDBJ whole genome shotgun (WGS) entry which is preliminary data.</text>
</comment>
<dbReference type="AlphaFoldDB" id="A0AAD9X5M3"/>
<dbReference type="Proteomes" id="UP001280121">
    <property type="component" value="Unassembled WGS sequence"/>
</dbReference>
<evidence type="ECO:0000313" key="2">
    <source>
        <dbReference type="Proteomes" id="UP001280121"/>
    </source>
</evidence>